<dbReference type="eggNOG" id="COG1116">
    <property type="taxonomic scope" value="Bacteria"/>
</dbReference>
<evidence type="ECO:0000256" key="3">
    <source>
        <dbReference type="ARBA" id="ARBA00022840"/>
    </source>
</evidence>
<gene>
    <name evidence="5" type="ORF">Clopa_3717</name>
</gene>
<dbReference type="EMBL" id="CP003261">
    <property type="protein sequence ID" value="AGK98496.1"/>
    <property type="molecule type" value="Genomic_DNA"/>
</dbReference>
<dbReference type="SUPFAM" id="SSF52540">
    <property type="entry name" value="P-loop containing nucleoside triphosphate hydrolases"/>
    <property type="match status" value="1"/>
</dbReference>
<dbReference type="InterPro" id="IPR017871">
    <property type="entry name" value="ABC_transporter-like_CS"/>
</dbReference>
<organism evidence="5 6">
    <name type="scientific">Clostridium pasteurianum BC1</name>
    <dbReference type="NCBI Taxonomy" id="86416"/>
    <lineage>
        <taxon>Bacteria</taxon>
        <taxon>Bacillati</taxon>
        <taxon>Bacillota</taxon>
        <taxon>Clostridia</taxon>
        <taxon>Eubacteriales</taxon>
        <taxon>Clostridiaceae</taxon>
        <taxon>Clostridium</taxon>
    </lineage>
</organism>
<dbReference type="PROSITE" id="PS00211">
    <property type="entry name" value="ABC_TRANSPORTER_1"/>
    <property type="match status" value="1"/>
</dbReference>
<name>R4KA06_CLOPA</name>
<dbReference type="InterPro" id="IPR003593">
    <property type="entry name" value="AAA+_ATPase"/>
</dbReference>
<keyword evidence="3" id="KW-0067">ATP-binding</keyword>
<dbReference type="Pfam" id="PF00005">
    <property type="entry name" value="ABC_tran"/>
    <property type="match status" value="1"/>
</dbReference>
<feature type="domain" description="ABC transporter" evidence="4">
    <location>
        <begin position="5"/>
        <end position="233"/>
    </location>
</feature>
<dbReference type="OrthoDB" id="9801958at2"/>
<dbReference type="PANTHER" id="PTHR42788:SF13">
    <property type="entry name" value="ALIPHATIC SULFONATES IMPORT ATP-BINDING PROTEIN SSUB"/>
    <property type="match status" value="1"/>
</dbReference>
<evidence type="ECO:0000313" key="6">
    <source>
        <dbReference type="Proteomes" id="UP000013523"/>
    </source>
</evidence>
<dbReference type="PATRIC" id="fig|86416.3.peg.3715"/>
<dbReference type="KEGG" id="cpas:Clopa_3717"/>
<dbReference type="GO" id="GO:0005524">
    <property type="term" value="F:ATP binding"/>
    <property type="evidence" value="ECO:0007669"/>
    <property type="project" value="UniProtKB-KW"/>
</dbReference>
<dbReference type="InterPro" id="IPR027417">
    <property type="entry name" value="P-loop_NTPase"/>
</dbReference>
<evidence type="ECO:0000256" key="1">
    <source>
        <dbReference type="ARBA" id="ARBA00022448"/>
    </source>
</evidence>
<accession>R4KA06</accession>
<dbReference type="CDD" id="cd03293">
    <property type="entry name" value="ABC_NrtD_SsuB_transporters"/>
    <property type="match status" value="1"/>
</dbReference>
<sequence>MSEILKIKGLNKIFQEKNKKLKVLNDINLIIEEGEFISILGSSGCGKSTLLRIIAGLDTNYKGNVLLDGEQIKKPSIDKGIVFQDHRLFPWLTIEENIGFGIPDKQKNKDELVQEHIELVGLKGFAKSLPSQLSGGMAQRASIARALVNKPKILLLDEPFGALDAMTRINMQEEILRIWKREKVTIILVTHDIEEAAYLGDRVVVLSSRPGKIKSIYKMDIARPRDRVSNDFLSEKRKIYLEFFNQVEAPFAYSI</sequence>
<dbReference type="STRING" id="86416.Clopa_3717"/>
<dbReference type="Proteomes" id="UP000013523">
    <property type="component" value="Chromosome"/>
</dbReference>
<protein>
    <submittedName>
        <fullName evidence="5">ABC-type nitrate/sulfonate/bicarbonate transport system, ATPase component</fullName>
    </submittedName>
</protein>
<dbReference type="SMART" id="SM00382">
    <property type="entry name" value="AAA"/>
    <property type="match status" value="1"/>
</dbReference>
<keyword evidence="2" id="KW-0547">Nucleotide-binding</keyword>
<dbReference type="InterPro" id="IPR050166">
    <property type="entry name" value="ABC_transporter_ATP-bind"/>
</dbReference>
<keyword evidence="6" id="KW-1185">Reference proteome</keyword>
<dbReference type="Gene3D" id="3.40.50.300">
    <property type="entry name" value="P-loop containing nucleotide triphosphate hydrolases"/>
    <property type="match status" value="1"/>
</dbReference>
<dbReference type="AlphaFoldDB" id="R4KA06"/>
<dbReference type="RefSeq" id="WP_015616779.1">
    <property type="nucleotide sequence ID" value="NC_021182.1"/>
</dbReference>
<proteinExistence type="predicted"/>
<evidence type="ECO:0000259" key="4">
    <source>
        <dbReference type="PROSITE" id="PS50893"/>
    </source>
</evidence>
<dbReference type="HOGENOM" id="CLU_000604_1_22_9"/>
<reference evidence="5 6" key="1">
    <citation type="submission" date="2012-01" db="EMBL/GenBank/DDBJ databases">
        <title>Complete sequence of chromosome of Clostridium pasteurianum BC1.</title>
        <authorList>
            <consortium name="US DOE Joint Genome Institute"/>
            <person name="Lucas S."/>
            <person name="Han J."/>
            <person name="Lapidus A."/>
            <person name="Cheng J.-F."/>
            <person name="Goodwin L."/>
            <person name="Pitluck S."/>
            <person name="Peters L."/>
            <person name="Mikhailova N."/>
            <person name="Teshima H."/>
            <person name="Detter J.C."/>
            <person name="Han C."/>
            <person name="Tapia R."/>
            <person name="Land M."/>
            <person name="Hauser L."/>
            <person name="Kyrpides N."/>
            <person name="Ivanova N."/>
            <person name="Pagani I."/>
            <person name="Dunn J."/>
            <person name="Taghavi S."/>
            <person name="Francis A."/>
            <person name="van der Lelie D."/>
            <person name="Woyke T."/>
        </authorList>
    </citation>
    <scope>NUCLEOTIDE SEQUENCE [LARGE SCALE GENOMIC DNA]</scope>
    <source>
        <strain evidence="5 6">BC1</strain>
    </source>
</reference>
<dbReference type="PANTHER" id="PTHR42788">
    <property type="entry name" value="TAURINE IMPORT ATP-BINDING PROTEIN-RELATED"/>
    <property type="match status" value="1"/>
</dbReference>
<dbReference type="InterPro" id="IPR003439">
    <property type="entry name" value="ABC_transporter-like_ATP-bd"/>
</dbReference>
<evidence type="ECO:0000256" key="2">
    <source>
        <dbReference type="ARBA" id="ARBA00022741"/>
    </source>
</evidence>
<dbReference type="PROSITE" id="PS50893">
    <property type="entry name" value="ABC_TRANSPORTER_2"/>
    <property type="match status" value="1"/>
</dbReference>
<dbReference type="GO" id="GO:0016887">
    <property type="term" value="F:ATP hydrolysis activity"/>
    <property type="evidence" value="ECO:0007669"/>
    <property type="project" value="InterPro"/>
</dbReference>
<evidence type="ECO:0000313" key="5">
    <source>
        <dbReference type="EMBL" id="AGK98496.1"/>
    </source>
</evidence>
<keyword evidence="1" id="KW-0813">Transport</keyword>